<evidence type="ECO:0000313" key="9">
    <source>
        <dbReference type="Proteomes" id="UP000516437"/>
    </source>
</evidence>
<keyword evidence="9" id="KW-1185">Reference proteome</keyword>
<proteinExistence type="predicted"/>
<evidence type="ECO:0000256" key="6">
    <source>
        <dbReference type="SAM" id="Phobius"/>
    </source>
</evidence>
<organism evidence="8 9">
    <name type="scientific">Morella rubra</name>
    <name type="common">Chinese bayberry</name>
    <dbReference type="NCBI Taxonomy" id="262757"/>
    <lineage>
        <taxon>Eukaryota</taxon>
        <taxon>Viridiplantae</taxon>
        <taxon>Streptophyta</taxon>
        <taxon>Embryophyta</taxon>
        <taxon>Tracheophyta</taxon>
        <taxon>Spermatophyta</taxon>
        <taxon>Magnoliopsida</taxon>
        <taxon>eudicotyledons</taxon>
        <taxon>Gunneridae</taxon>
        <taxon>Pentapetalae</taxon>
        <taxon>rosids</taxon>
        <taxon>fabids</taxon>
        <taxon>Fagales</taxon>
        <taxon>Myricaceae</taxon>
        <taxon>Morella</taxon>
    </lineage>
</organism>
<gene>
    <name evidence="8" type="ORF">CJ030_MR0G003716</name>
</gene>
<dbReference type="GO" id="GO:0061630">
    <property type="term" value="F:ubiquitin protein ligase activity"/>
    <property type="evidence" value="ECO:0007669"/>
    <property type="project" value="TreeGrafter"/>
</dbReference>
<dbReference type="GO" id="GO:0008270">
    <property type="term" value="F:zinc ion binding"/>
    <property type="evidence" value="ECO:0007669"/>
    <property type="project" value="UniProtKB-KW"/>
</dbReference>
<feature type="region of interest" description="Disordered" evidence="5">
    <location>
        <begin position="605"/>
        <end position="641"/>
    </location>
</feature>
<keyword evidence="2 4" id="KW-0863">Zinc-finger</keyword>
<dbReference type="PANTHER" id="PTHR46858:SF11">
    <property type="entry name" value="LIGASE, PUTATIVE-RELATED"/>
    <property type="match status" value="1"/>
</dbReference>
<dbReference type="PROSITE" id="PS50089">
    <property type="entry name" value="ZF_RING_2"/>
    <property type="match status" value="1"/>
</dbReference>
<keyword evidence="3" id="KW-0862">Zinc</keyword>
<dbReference type="InterPro" id="IPR032010">
    <property type="entry name" value="APD1-4_M"/>
</dbReference>
<feature type="compositionally biased region" description="Basic and acidic residues" evidence="5">
    <location>
        <begin position="1"/>
        <end position="12"/>
    </location>
</feature>
<reference evidence="8 9" key="1">
    <citation type="journal article" date="2019" name="Plant Biotechnol. J.">
        <title>The red bayberry genome and genetic basis of sex determination.</title>
        <authorList>
            <person name="Jia H.M."/>
            <person name="Jia H.J."/>
            <person name="Cai Q.L."/>
            <person name="Wang Y."/>
            <person name="Zhao H.B."/>
            <person name="Yang W.F."/>
            <person name="Wang G.Y."/>
            <person name="Li Y.H."/>
            <person name="Zhan D.L."/>
            <person name="Shen Y.T."/>
            <person name="Niu Q.F."/>
            <person name="Chang L."/>
            <person name="Qiu J."/>
            <person name="Zhao L."/>
            <person name="Xie H.B."/>
            <person name="Fu W.Y."/>
            <person name="Jin J."/>
            <person name="Li X.W."/>
            <person name="Jiao Y."/>
            <person name="Zhou C.C."/>
            <person name="Tu T."/>
            <person name="Chai C.Y."/>
            <person name="Gao J.L."/>
            <person name="Fan L.J."/>
            <person name="van de Weg E."/>
            <person name="Wang J.Y."/>
            <person name="Gao Z.S."/>
        </authorList>
    </citation>
    <scope>NUCLEOTIDE SEQUENCE [LARGE SCALE GENOMIC DNA]</scope>
    <source>
        <tissue evidence="8">Leaves</tissue>
    </source>
</reference>
<dbReference type="SUPFAM" id="SSF57850">
    <property type="entry name" value="RING/U-box"/>
    <property type="match status" value="1"/>
</dbReference>
<keyword evidence="6" id="KW-1133">Transmembrane helix</keyword>
<dbReference type="InterPro" id="IPR001841">
    <property type="entry name" value="Znf_RING"/>
</dbReference>
<name>A0A6A1UMK1_9ROSI</name>
<accession>A0A6A1UMK1</accession>
<feature type="transmembrane region" description="Helical" evidence="6">
    <location>
        <begin position="98"/>
        <end position="122"/>
    </location>
</feature>
<evidence type="ECO:0000259" key="7">
    <source>
        <dbReference type="PROSITE" id="PS50089"/>
    </source>
</evidence>
<feature type="domain" description="RING-type" evidence="7">
    <location>
        <begin position="455"/>
        <end position="494"/>
    </location>
</feature>
<feature type="compositionally biased region" description="Basic and acidic residues" evidence="5">
    <location>
        <begin position="45"/>
        <end position="56"/>
    </location>
</feature>
<feature type="compositionally biased region" description="Basic and acidic residues" evidence="5">
    <location>
        <begin position="612"/>
        <end position="632"/>
    </location>
</feature>
<dbReference type="InterPro" id="IPR013083">
    <property type="entry name" value="Znf_RING/FYVE/PHD"/>
</dbReference>
<dbReference type="EMBL" id="RXIC02000068">
    <property type="protein sequence ID" value="KAB1201426.1"/>
    <property type="molecule type" value="Genomic_DNA"/>
</dbReference>
<evidence type="ECO:0000256" key="4">
    <source>
        <dbReference type="PROSITE-ProRule" id="PRU00175"/>
    </source>
</evidence>
<dbReference type="Pfam" id="PF16041">
    <property type="entry name" value="APD1-4_M"/>
    <property type="match status" value="1"/>
</dbReference>
<feature type="transmembrane region" description="Helical" evidence="6">
    <location>
        <begin position="357"/>
        <end position="377"/>
    </location>
</feature>
<keyword evidence="6" id="KW-0812">Transmembrane</keyword>
<feature type="compositionally biased region" description="Low complexity" evidence="5">
    <location>
        <begin position="13"/>
        <end position="35"/>
    </location>
</feature>
<evidence type="ECO:0000313" key="8">
    <source>
        <dbReference type="EMBL" id="KAB1201426.1"/>
    </source>
</evidence>
<dbReference type="Proteomes" id="UP000516437">
    <property type="component" value="Unassembled WGS sequence"/>
</dbReference>
<feature type="region of interest" description="Disordered" evidence="5">
    <location>
        <begin position="1"/>
        <end position="63"/>
    </location>
</feature>
<dbReference type="Pfam" id="PF13920">
    <property type="entry name" value="zf-C3HC4_3"/>
    <property type="match status" value="1"/>
</dbReference>
<dbReference type="GO" id="GO:0005768">
    <property type="term" value="C:endosome"/>
    <property type="evidence" value="ECO:0007669"/>
    <property type="project" value="TreeGrafter"/>
</dbReference>
<evidence type="ECO:0000256" key="5">
    <source>
        <dbReference type="SAM" id="MobiDB-lite"/>
    </source>
</evidence>
<protein>
    <submittedName>
        <fullName evidence="8">Putative E3 ubiquitin-protein ligase XBOS34</fullName>
    </submittedName>
</protein>
<evidence type="ECO:0000256" key="2">
    <source>
        <dbReference type="ARBA" id="ARBA00022771"/>
    </source>
</evidence>
<sequence length="672" mass="76559">MEAPEHGQHEHAPSSSAASTSTDGPSSSSPSTSQVQEEEVVVVENEPRENGSNDHRQQHHHRHMLLNHHRRWQRQQALSYRLNISINDAASTEMRDDVWSCLVVLVTFWFLAASMTLIFGFYGSVNTLLGPNSSRLIQTNPFFVQSLEVEQFDEPKAGPILYGFYKPPPLDVEISWTETHNAFEWVYFLNEGSRVDISYNVKSPSPSPLSLVIAQGRESLYEWREDPSYPNTTLSWNIIYGSGKIQQNISNSGNYYVAVGNLHDEEVEVELKLMLNALLYNTTQAYYKCPLSNHVCTFKLFLLRRNFAVLTSPVPKEGTDDNWFVRLSYGPRWITYFAGSGYFGLHLYPYSKKGMSVFIFTTSLHAGAMTILLLLTFRYSNTFQNTAEGRTGSQAGEVGTERDPLLLRKDDDVASWGSSYDSVSPEEDEMEQQHETEGQQHITEGENTNNPSRLCVICFDAPRDCFFLPCGHCAACFTCGTRIAEEAATCPICRRRMKKKTFSITFIFRLQQFQYLSPSHYPDPDFVTERHHRMDQREDWTTAARPRLKRKLEAAEFEDQNLGGRQLLAFEGQSNDGTVSHFSPTTTSQTAIPLPDYPHFPSGSLSIPPPPMDHHDGKTTTETRSLKRKLDPESEDQHEERKVLVVEHRNKDGNGNHIQITYFARQYRAVKY</sequence>
<feature type="transmembrane region" description="Helical" evidence="6">
    <location>
        <begin position="333"/>
        <end position="350"/>
    </location>
</feature>
<dbReference type="Pfam" id="PF16040">
    <property type="entry name" value="APD1-4_N"/>
    <property type="match status" value="1"/>
</dbReference>
<feature type="region of interest" description="Disordered" evidence="5">
    <location>
        <begin position="414"/>
        <end position="446"/>
    </location>
</feature>
<dbReference type="GO" id="GO:0009705">
    <property type="term" value="C:plant-type vacuole membrane"/>
    <property type="evidence" value="ECO:0007669"/>
    <property type="project" value="TreeGrafter"/>
</dbReference>
<keyword evidence="1" id="KW-0479">Metal-binding</keyword>
<keyword evidence="6" id="KW-0472">Membrane</keyword>
<dbReference type="SMART" id="SM00184">
    <property type="entry name" value="RING"/>
    <property type="match status" value="1"/>
</dbReference>
<dbReference type="InterPro" id="IPR032008">
    <property type="entry name" value="APD1-4_N"/>
</dbReference>
<dbReference type="Gene3D" id="3.30.40.10">
    <property type="entry name" value="Zinc/RING finger domain, C3HC4 (zinc finger)"/>
    <property type="match status" value="1"/>
</dbReference>
<comment type="caution">
    <text evidence="8">The sequence shown here is derived from an EMBL/GenBank/DDBJ whole genome shotgun (WGS) entry which is preliminary data.</text>
</comment>
<dbReference type="OrthoDB" id="3045089at2759"/>
<dbReference type="PANTHER" id="PTHR46858">
    <property type="entry name" value="OS05G0521000 PROTEIN"/>
    <property type="match status" value="1"/>
</dbReference>
<dbReference type="AlphaFoldDB" id="A0A6A1UMK1"/>
<dbReference type="GO" id="GO:0016567">
    <property type="term" value="P:protein ubiquitination"/>
    <property type="evidence" value="ECO:0007669"/>
    <property type="project" value="TreeGrafter"/>
</dbReference>
<evidence type="ECO:0000256" key="1">
    <source>
        <dbReference type="ARBA" id="ARBA00022723"/>
    </source>
</evidence>
<evidence type="ECO:0000256" key="3">
    <source>
        <dbReference type="ARBA" id="ARBA00022833"/>
    </source>
</evidence>